<dbReference type="InParanoid" id="H2Z4K7"/>
<evidence type="ECO:0000256" key="3">
    <source>
        <dbReference type="ARBA" id="ARBA00022729"/>
    </source>
</evidence>
<feature type="repeat" description="LDL-receptor class B" evidence="5">
    <location>
        <begin position="8"/>
        <end position="50"/>
    </location>
</feature>
<evidence type="ECO:0000256" key="1">
    <source>
        <dbReference type="ARBA" id="ARBA00004251"/>
    </source>
</evidence>
<feature type="repeat" description="LDL-receptor class B" evidence="5">
    <location>
        <begin position="94"/>
        <end position="137"/>
    </location>
</feature>
<proteinExistence type="predicted"/>
<evidence type="ECO:0000256" key="5">
    <source>
        <dbReference type="PROSITE-ProRule" id="PRU00461"/>
    </source>
</evidence>
<dbReference type="SMART" id="SM00181">
    <property type="entry name" value="EGF"/>
    <property type="match status" value="3"/>
</dbReference>
<dbReference type="InterPro" id="IPR000742">
    <property type="entry name" value="EGF"/>
</dbReference>
<feature type="repeat" description="LDL-receptor class B" evidence="5">
    <location>
        <begin position="138"/>
        <end position="180"/>
    </location>
</feature>
<dbReference type="Pfam" id="PF00058">
    <property type="entry name" value="Ldl_recept_b"/>
    <property type="match status" value="13"/>
</dbReference>
<feature type="repeat" description="LDL-receptor class B" evidence="5">
    <location>
        <begin position="942"/>
        <end position="984"/>
    </location>
</feature>
<dbReference type="GO" id="GO:0005886">
    <property type="term" value="C:plasma membrane"/>
    <property type="evidence" value="ECO:0007669"/>
    <property type="project" value="UniProtKB-SubCell"/>
</dbReference>
<accession>H2Z4K7</accession>
<dbReference type="Proteomes" id="UP000007875">
    <property type="component" value="Unassembled WGS sequence"/>
</dbReference>
<dbReference type="Pfam" id="PF14670">
    <property type="entry name" value="FXa_inhibition"/>
    <property type="match status" value="2"/>
</dbReference>
<dbReference type="InterPro" id="IPR001881">
    <property type="entry name" value="EGF-like_Ca-bd_dom"/>
</dbReference>
<dbReference type="SUPFAM" id="SSF57184">
    <property type="entry name" value="Growth factor receptor domain"/>
    <property type="match status" value="1"/>
</dbReference>
<dbReference type="HOGENOM" id="CLU_002489_1_0_1"/>
<dbReference type="FunFam" id="2.120.10.30:FF:000008">
    <property type="entry name" value="Low-density lipoprotein receptor-related protein 4"/>
    <property type="match status" value="2"/>
</dbReference>
<evidence type="ECO:0000313" key="7">
    <source>
        <dbReference type="Ensembl" id="ENSCSAVP00000012519.1"/>
    </source>
</evidence>
<comment type="subcellular location">
    <subcellularLocation>
        <location evidence="1">Cell membrane</location>
        <topology evidence="1">Single-pass type I membrane protein</topology>
    </subcellularLocation>
</comment>
<dbReference type="GeneTree" id="ENSGT00940000158366"/>
<dbReference type="SUPFAM" id="SSF63825">
    <property type="entry name" value="YWTD domain"/>
    <property type="match status" value="4"/>
</dbReference>
<feature type="repeat" description="LDL-receptor class B" evidence="5">
    <location>
        <begin position="398"/>
        <end position="441"/>
    </location>
</feature>
<dbReference type="Gene3D" id="2.10.25.10">
    <property type="entry name" value="Laminin"/>
    <property type="match status" value="1"/>
</dbReference>
<evidence type="ECO:0000259" key="6">
    <source>
        <dbReference type="PROSITE" id="PS01186"/>
    </source>
</evidence>
<dbReference type="Ensembl" id="ENSCSAVT00000012663.1">
    <property type="protein sequence ID" value="ENSCSAVP00000012519.1"/>
    <property type="gene ID" value="ENSCSAVG00000007353.1"/>
</dbReference>
<feature type="repeat" description="LDL-receptor class B" evidence="5">
    <location>
        <begin position="355"/>
        <end position="397"/>
    </location>
</feature>
<feature type="repeat" description="LDL-receptor class B" evidence="5">
    <location>
        <begin position="312"/>
        <end position="354"/>
    </location>
</feature>
<evidence type="ECO:0000256" key="2">
    <source>
        <dbReference type="ARBA" id="ARBA00022475"/>
    </source>
</evidence>
<dbReference type="PANTHER" id="PTHR46513">
    <property type="entry name" value="VITELLOGENIN RECEPTOR-LIKE PROTEIN-RELATED-RELATED"/>
    <property type="match status" value="1"/>
</dbReference>
<keyword evidence="2" id="KW-1003">Cell membrane</keyword>
<protein>
    <recommendedName>
        <fullName evidence="6">EGF-like domain-containing protein</fullName>
    </recommendedName>
</protein>
<feature type="repeat" description="LDL-receptor class B" evidence="5">
    <location>
        <begin position="985"/>
        <end position="1027"/>
    </location>
</feature>
<dbReference type="PROSITE" id="PS51120">
    <property type="entry name" value="LDLRB"/>
    <property type="match status" value="12"/>
</dbReference>
<reference evidence="8" key="1">
    <citation type="submission" date="2003-08" db="EMBL/GenBank/DDBJ databases">
        <authorList>
            <person name="Birren B."/>
            <person name="Nusbaum C."/>
            <person name="Abebe A."/>
            <person name="Abouelleil A."/>
            <person name="Adekoya E."/>
            <person name="Ait-zahra M."/>
            <person name="Allen N."/>
            <person name="Allen T."/>
            <person name="An P."/>
            <person name="Anderson M."/>
            <person name="Anderson S."/>
            <person name="Arachchi H."/>
            <person name="Armbruster J."/>
            <person name="Bachantsang P."/>
            <person name="Baldwin J."/>
            <person name="Barry A."/>
            <person name="Bayul T."/>
            <person name="Blitshsteyn B."/>
            <person name="Bloom T."/>
            <person name="Blye J."/>
            <person name="Boguslavskiy L."/>
            <person name="Borowsky M."/>
            <person name="Boukhgalter B."/>
            <person name="Brunache A."/>
            <person name="Butler J."/>
            <person name="Calixte N."/>
            <person name="Calvo S."/>
            <person name="Camarata J."/>
            <person name="Campo K."/>
            <person name="Chang J."/>
            <person name="Cheshatsang Y."/>
            <person name="Citroen M."/>
            <person name="Collymore A."/>
            <person name="Considine T."/>
            <person name="Cook A."/>
            <person name="Cooke P."/>
            <person name="Corum B."/>
            <person name="Cuomo C."/>
            <person name="David R."/>
            <person name="Dawoe T."/>
            <person name="Degray S."/>
            <person name="Dodge S."/>
            <person name="Dooley K."/>
            <person name="Dorje P."/>
            <person name="Dorjee K."/>
            <person name="Dorris L."/>
            <person name="Duffey N."/>
            <person name="Dupes A."/>
            <person name="Elkins T."/>
            <person name="Engels R."/>
            <person name="Erickson J."/>
            <person name="Farina A."/>
            <person name="Faro S."/>
            <person name="Ferreira P."/>
            <person name="Fischer H."/>
            <person name="Fitzgerald M."/>
            <person name="Foley K."/>
            <person name="Gage D."/>
            <person name="Galagan J."/>
            <person name="Gearin G."/>
            <person name="Gnerre S."/>
            <person name="Gnirke A."/>
            <person name="Goyette A."/>
            <person name="Graham J."/>
            <person name="Grandbois E."/>
            <person name="Gyaltsen K."/>
            <person name="Hafez N."/>
            <person name="Hagopian D."/>
            <person name="Hagos B."/>
            <person name="Hall J."/>
            <person name="Hatcher B."/>
            <person name="Heller A."/>
            <person name="Higgins H."/>
            <person name="Honan T."/>
            <person name="Horn A."/>
            <person name="Houde N."/>
            <person name="Hughes L."/>
            <person name="Hulme W."/>
            <person name="Husby E."/>
            <person name="Iliev I."/>
            <person name="Jaffe D."/>
            <person name="Jones C."/>
            <person name="Kamal M."/>
            <person name="Kamat A."/>
            <person name="Kamvysselis M."/>
            <person name="Karlsson E."/>
            <person name="Kells C."/>
            <person name="Kieu A."/>
            <person name="Kisner P."/>
            <person name="Kodira C."/>
            <person name="Kulbokas E."/>
            <person name="Labutti K."/>
            <person name="Lama D."/>
            <person name="Landers T."/>
            <person name="Leger J."/>
            <person name="Levine S."/>
            <person name="Lewis D."/>
            <person name="Lewis T."/>
            <person name="Lindblad-toh K."/>
            <person name="Liu X."/>
            <person name="Lokyitsang T."/>
            <person name="Lokyitsang Y."/>
            <person name="Lucien O."/>
            <person name="Lui A."/>
            <person name="Ma L.J."/>
            <person name="Mabbitt R."/>
            <person name="Macdonald J."/>
            <person name="Maclean C."/>
            <person name="Major J."/>
            <person name="Manning J."/>
            <person name="Marabella R."/>
            <person name="Maru K."/>
            <person name="Matthews C."/>
            <person name="Mauceli E."/>
            <person name="Mccarthy M."/>
            <person name="Mcdonough S."/>
            <person name="Mcghee T."/>
            <person name="Meldrim J."/>
            <person name="Meneus L."/>
            <person name="Mesirov J."/>
            <person name="Mihalev A."/>
            <person name="Mihova T."/>
            <person name="Mikkelsen T."/>
            <person name="Mlenga V."/>
            <person name="Moru K."/>
            <person name="Mozes J."/>
            <person name="Mulrain L."/>
            <person name="Munson G."/>
            <person name="Naylor J."/>
            <person name="Newes C."/>
            <person name="Nguyen C."/>
            <person name="Nguyen N."/>
            <person name="Nguyen T."/>
            <person name="Nicol R."/>
            <person name="Nielsen C."/>
            <person name="Nizzari M."/>
            <person name="Norbu C."/>
            <person name="Norbu N."/>
            <person name="O'donnell P."/>
            <person name="Okoawo O."/>
            <person name="O'leary S."/>
            <person name="Omotosho B."/>
            <person name="O'neill K."/>
            <person name="Osman S."/>
            <person name="Parker S."/>
            <person name="Perrin D."/>
            <person name="Phunkhang P."/>
            <person name="Piqani B."/>
            <person name="Purcell S."/>
            <person name="Rachupka T."/>
            <person name="Ramasamy U."/>
            <person name="Rameau R."/>
            <person name="Ray V."/>
            <person name="Raymond C."/>
            <person name="Retta R."/>
            <person name="Richardson S."/>
            <person name="Rise C."/>
            <person name="Rodriguez J."/>
            <person name="Rogers J."/>
            <person name="Rogov P."/>
            <person name="Rutman M."/>
            <person name="Schupbach R."/>
            <person name="Seaman C."/>
            <person name="Settipalli S."/>
            <person name="Sharpe T."/>
            <person name="Sheridan J."/>
            <person name="Sherpa N."/>
            <person name="Shi J."/>
            <person name="Smirnov S."/>
            <person name="Smith C."/>
            <person name="Sougnez C."/>
            <person name="Spencer B."/>
            <person name="Stalker J."/>
            <person name="Stange-thomann N."/>
            <person name="Stavropoulos S."/>
            <person name="Stetson K."/>
            <person name="Stone C."/>
            <person name="Stone S."/>
            <person name="Stubbs M."/>
            <person name="Talamas J."/>
            <person name="Tchuinga P."/>
            <person name="Tenzing P."/>
            <person name="Tesfaye S."/>
            <person name="Theodore J."/>
            <person name="Thoulutsang Y."/>
            <person name="Topham K."/>
            <person name="Towey S."/>
            <person name="Tsamla T."/>
            <person name="Tsomo N."/>
            <person name="Vallee D."/>
            <person name="Vassiliev H."/>
            <person name="Venkataraman V."/>
            <person name="Vinson J."/>
            <person name="Vo A."/>
            <person name="Wade C."/>
            <person name="Wang S."/>
            <person name="Wangchuk T."/>
            <person name="Wangdi T."/>
            <person name="Whittaker C."/>
            <person name="Wilkinson J."/>
            <person name="Wu Y."/>
            <person name="Wyman D."/>
            <person name="Yadav S."/>
            <person name="Yang S."/>
            <person name="Yang X."/>
            <person name="Yeager S."/>
            <person name="Yee E."/>
            <person name="Young G."/>
            <person name="Zainoun J."/>
            <person name="Zembeck L."/>
            <person name="Zimmer A."/>
            <person name="Zody M."/>
            <person name="Lander E."/>
        </authorList>
    </citation>
    <scope>NUCLEOTIDE SEQUENCE [LARGE SCALE GENOMIC DNA]</scope>
</reference>
<feature type="repeat" description="LDL-receptor class B" evidence="5">
    <location>
        <begin position="674"/>
        <end position="716"/>
    </location>
</feature>
<feature type="repeat" description="LDL-receptor class B" evidence="5">
    <location>
        <begin position="717"/>
        <end position="762"/>
    </location>
</feature>
<dbReference type="eggNOG" id="KOG1215">
    <property type="taxonomic scope" value="Eukaryota"/>
</dbReference>
<dbReference type="InterPro" id="IPR050778">
    <property type="entry name" value="Cueball_EGF_LRP_Nidogen"/>
</dbReference>
<dbReference type="SUPFAM" id="SSF57196">
    <property type="entry name" value="EGF/Laminin"/>
    <property type="match status" value="1"/>
</dbReference>
<dbReference type="Gene3D" id="2.120.10.30">
    <property type="entry name" value="TolB, C-terminal domain"/>
    <property type="match status" value="4"/>
</dbReference>
<feature type="domain" description="EGF-like" evidence="6">
    <location>
        <begin position="248"/>
        <end position="262"/>
    </location>
</feature>
<name>H2Z4K7_CIOSA</name>
<dbReference type="STRING" id="51511.ENSCSAVP00000012519"/>
<keyword evidence="3" id="KW-0732">Signal</keyword>
<dbReference type="InterPro" id="IPR000033">
    <property type="entry name" value="LDLR_classB_rpt"/>
</dbReference>
<keyword evidence="8" id="KW-1185">Reference proteome</keyword>
<feature type="repeat" description="LDL-receptor class B" evidence="5">
    <location>
        <begin position="51"/>
        <end position="93"/>
    </location>
</feature>
<dbReference type="InterPro" id="IPR009030">
    <property type="entry name" value="Growth_fac_rcpt_cys_sf"/>
</dbReference>
<dbReference type="SMART" id="SM00179">
    <property type="entry name" value="EGF_CA"/>
    <property type="match status" value="1"/>
</dbReference>
<keyword evidence="4" id="KW-1015">Disulfide bond</keyword>
<keyword evidence="2" id="KW-0472">Membrane</keyword>
<dbReference type="FunFam" id="2.120.10.30:FF:000132">
    <property type="entry name" value="Uncharacterized protein"/>
    <property type="match status" value="1"/>
</dbReference>
<dbReference type="PANTHER" id="PTHR46513:SF44">
    <property type="entry name" value="LDL RECEPTOR RELATED PROTEIN 4"/>
    <property type="match status" value="1"/>
</dbReference>
<sequence>LDYHIEKGLMFWTDVTLDRIMRSYVNGSGVQQVVSSGLESPGGVAVDWIHNLLYWTDSGTSRVEVSHLDGSYRKVLVWDNLEKPRALALHPLHSLMFWTDWGDSPRLESAAMDGSQRHTVASRNLHWPNGITIDYTRNQIYWADAKYHIIEKANLDGGNRRAVISRGLLHPFGVAIFEDKLYWTDWQSKSVNSANKFTGRGAKTIRSRLHFPMDIQTYHPLRQPKDINRCERSNCSHLCLPRPGGVTCACPTGFRRVNITHCAENIDHFLVFTRKTDIRRISFDGLERADTVLPVKNLKNAVALDWHSQHPGHIYWSDVGRDSISRAEWDGSNEKVIVSSSLDSPAGLAVDWITNKIYWTEAGINRIEVALLDGSMRCVLIWTGLDRPRAIVVHPATGHMIWTDWGTEPKIERAGMDGTNRTTLVSSGLTWPNGVAIDYLTDRVYWTDAGAKTIESCDLHGANRQVVVGDDLPHPFGITMDEDTIYWTDWQSKCISSADKRTGMNRKILRENLEYLMDIRFYHNSRPQSPNPCSVRNGGCTHLCLLSPNLDGVNGGDILSTPYRCACPTGLTLSHDRHKCNTEMNKFLAIARRTDIRVISLDVQYSADVKLPIRSFLANVVDVAVDPRDGYLYWSDIGSHEISRTLLIDPAVSEAVVSSGLDIVEGLVVDPIGRLLYWTDDGRDIISVSSLDGAHQRVLVHNDLGSPRAIALHQGIGYMYWTDWGNNPSAKIERAGMDGTDRSVIVSSDLIWPNGITIDQELGWLIWDVHYQPHQQRIERSDLLGGNRTIIHSSSPHPYSISCLDGFVYWTDWETRNVRRMDLHNTSDVRTLRENMPSMMGMKAVSMEPPGPNICGLNNGGCSHLCLRSPTARMGYTCACPTGIRIGRDGKTCSDLPEEYLLFTTRLSIRRLSLEADTNTYVELPVGDLENTIALDYHYGRQLLFYTDVYLDVIKRSNLDGTNSKTIVSRKLQTTDGVAVDWVADNIYWTDAGPKTISVARLDGSSRKVLIDQGLDEPRALVVHPSRGLVFWTDWGEKAKIEKMNMDGSGRKVRIAVICSGRTDSSIDYNNSRLFYVDASDELNRIETCDFNGRKRRVVVS</sequence>
<evidence type="ECO:0000256" key="4">
    <source>
        <dbReference type="ARBA" id="ARBA00023157"/>
    </source>
</evidence>
<dbReference type="SMART" id="SM00135">
    <property type="entry name" value="LY"/>
    <property type="match status" value="19"/>
</dbReference>
<evidence type="ECO:0000313" key="8">
    <source>
        <dbReference type="Proteomes" id="UP000007875"/>
    </source>
</evidence>
<dbReference type="InterPro" id="IPR011042">
    <property type="entry name" value="6-blade_b-propeller_TolB-like"/>
</dbReference>
<feature type="repeat" description="LDL-receptor class B" evidence="5">
    <location>
        <begin position="442"/>
        <end position="484"/>
    </location>
</feature>
<reference evidence="7" key="3">
    <citation type="submission" date="2025-09" db="UniProtKB">
        <authorList>
            <consortium name="Ensembl"/>
        </authorList>
    </citation>
    <scope>IDENTIFICATION</scope>
</reference>
<reference evidence="7" key="2">
    <citation type="submission" date="2025-08" db="UniProtKB">
        <authorList>
            <consortium name="Ensembl"/>
        </authorList>
    </citation>
    <scope>IDENTIFICATION</scope>
</reference>
<dbReference type="AlphaFoldDB" id="H2Z4K7"/>
<organism evidence="7 8">
    <name type="scientific">Ciona savignyi</name>
    <name type="common">Pacific transparent sea squirt</name>
    <dbReference type="NCBI Taxonomy" id="51511"/>
    <lineage>
        <taxon>Eukaryota</taxon>
        <taxon>Metazoa</taxon>
        <taxon>Chordata</taxon>
        <taxon>Tunicata</taxon>
        <taxon>Ascidiacea</taxon>
        <taxon>Phlebobranchia</taxon>
        <taxon>Cionidae</taxon>
        <taxon>Ciona</taxon>
    </lineage>
</organism>
<dbReference type="PROSITE" id="PS01186">
    <property type="entry name" value="EGF_2"/>
    <property type="match status" value="1"/>
</dbReference>
<dbReference type="GO" id="GO:0005509">
    <property type="term" value="F:calcium ion binding"/>
    <property type="evidence" value="ECO:0007669"/>
    <property type="project" value="InterPro"/>
</dbReference>
<dbReference type="FunFam" id="2.120.10.30:FF:000351">
    <property type="entry name" value="Uncharacterized protein"/>
    <property type="match status" value="1"/>
</dbReference>